<proteinExistence type="predicted"/>
<accession>A0A6A5SVL4</accession>
<dbReference type="OrthoDB" id="265717at2759"/>
<dbReference type="Proteomes" id="UP000800038">
    <property type="component" value="Unassembled WGS sequence"/>
</dbReference>
<protein>
    <recommendedName>
        <fullName evidence="3">SET domain-containing protein</fullName>
    </recommendedName>
</protein>
<dbReference type="InterPro" id="IPR046341">
    <property type="entry name" value="SET_dom_sf"/>
</dbReference>
<dbReference type="EMBL" id="ML976016">
    <property type="protein sequence ID" value="KAF1944531.1"/>
    <property type="molecule type" value="Genomic_DNA"/>
</dbReference>
<dbReference type="AlphaFoldDB" id="A0A6A5SVL4"/>
<evidence type="ECO:0000313" key="1">
    <source>
        <dbReference type="EMBL" id="KAF1944531.1"/>
    </source>
</evidence>
<gene>
    <name evidence="1" type="ORF">EJ02DRAFT_94881</name>
</gene>
<dbReference type="SUPFAM" id="SSF82199">
    <property type="entry name" value="SET domain"/>
    <property type="match status" value="1"/>
</dbReference>
<sequence length="144" mass="16173">MYFGMVVASTTLVSPTRVFTYSAGVGKGSFHAIKDIRLGEELAISYIRGAHLSKKRRQAIIVLCGFEWSCPSRADMAEAGIDHEARAKCEKYSLILEDLEKLGSAADWTRCQEICEKTLMLRQGRSQSGKRLHMKWPQTYANIV</sequence>
<keyword evidence="2" id="KW-1185">Reference proteome</keyword>
<name>A0A6A5SVL4_9PLEO</name>
<evidence type="ECO:0008006" key="3">
    <source>
        <dbReference type="Google" id="ProtNLM"/>
    </source>
</evidence>
<reference evidence="1" key="1">
    <citation type="journal article" date="2020" name="Stud. Mycol.">
        <title>101 Dothideomycetes genomes: a test case for predicting lifestyles and emergence of pathogens.</title>
        <authorList>
            <person name="Haridas S."/>
            <person name="Albert R."/>
            <person name="Binder M."/>
            <person name="Bloem J."/>
            <person name="Labutti K."/>
            <person name="Salamov A."/>
            <person name="Andreopoulos B."/>
            <person name="Baker S."/>
            <person name="Barry K."/>
            <person name="Bills G."/>
            <person name="Bluhm B."/>
            <person name="Cannon C."/>
            <person name="Castanera R."/>
            <person name="Culley D."/>
            <person name="Daum C."/>
            <person name="Ezra D."/>
            <person name="Gonzalez J."/>
            <person name="Henrissat B."/>
            <person name="Kuo A."/>
            <person name="Liang C."/>
            <person name="Lipzen A."/>
            <person name="Lutzoni F."/>
            <person name="Magnuson J."/>
            <person name="Mondo S."/>
            <person name="Nolan M."/>
            <person name="Ohm R."/>
            <person name="Pangilinan J."/>
            <person name="Park H.-J."/>
            <person name="Ramirez L."/>
            <person name="Alfaro M."/>
            <person name="Sun H."/>
            <person name="Tritt A."/>
            <person name="Yoshinaga Y."/>
            <person name="Zwiers L.-H."/>
            <person name="Turgeon B."/>
            <person name="Goodwin S."/>
            <person name="Spatafora J."/>
            <person name="Crous P."/>
            <person name="Grigoriev I."/>
        </authorList>
    </citation>
    <scope>NUCLEOTIDE SEQUENCE</scope>
    <source>
        <strain evidence="1">CBS 161.51</strain>
    </source>
</reference>
<evidence type="ECO:0000313" key="2">
    <source>
        <dbReference type="Proteomes" id="UP000800038"/>
    </source>
</evidence>
<organism evidence="1 2">
    <name type="scientific">Clathrospora elynae</name>
    <dbReference type="NCBI Taxonomy" id="706981"/>
    <lineage>
        <taxon>Eukaryota</taxon>
        <taxon>Fungi</taxon>
        <taxon>Dikarya</taxon>
        <taxon>Ascomycota</taxon>
        <taxon>Pezizomycotina</taxon>
        <taxon>Dothideomycetes</taxon>
        <taxon>Pleosporomycetidae</taxon>
        <taxon>Pleosporales</taxon>
        <taxon>Diademaceae</taxon>
        <taxon>Clathrospora</taxon>
    </lineage>
</organism>